<evidence type="ECO:0000313" key="2">
    <source>
        <dbReference type="Proteomes" id="UP000001259"/>
    </source>
</evidence>
<dbReference type="AlphaFoldDB" id="Q1GA33"/>
<dbReference type="RefSeq" id="WP_011543911.1">
    <property type="nucleotide sequence ID" value="NC_008054.1"/>
</dbReference>
<protein>
    <submittedName>
        <fullName evidence="1">Uncharacterized protein</fullName>
    </submittedName>
</protein>
<gene>
    <name evidence="1" type="ordered locus">Ldb1145</name>
</gene>
<evidence type="ECO:0000313" key="1">
    <source>
        <dbReference type="EMBL" id="CAI97947.1"/>
    </source>
</evidence>
<dbReference type="BioCyc" id="LDEL390333:LDB_RS04910-MONOMER"/>
<dbReference type="STRING" id="390333.Ldb1145"/>
<reference evidence="1 2" key="1">
    <citation type="journal article" date="2006" name="Proc. Natl. Acad. Sci. U.S.A.">
        <title>The complete genome sequence of Lactobacillus bulgaricus reveals extensive and ongoing reductive evolution.</title>
        <authorList>
            <person name="van de Guchte M."/>
            <person name="Penaud S."/>
            <person name="Grimaldi C."/>
            <person name="Barbe V."/>
            <person name="Bryson K."/>
            <person name="Nicolas P."/>
            <person name="Robert C."/>
            <person name="Oztas S."/>
            <person name="Mangenot S."/>
            <person name="Couloux A."/>
            <person name="Loux V."/>
            <person name="Dervyn R."/>
            <person name="Bossy R."/>
            <person name="Bolotin A."/>
            <person name="Batto J.-M."/>
            <person name="Walunas T."/>
            <person name="Gibrat J.-F."/>
            <person name="Bessieres P."/>
            <person name="Weissenbach J."/>
            <person name="Ehrlich S.D."/>
            <person name="Maguin E."/>
        </authorList>
    </citation>
    <scope>NUCLEOTIDE SEQUENCE [LARGE SCALE GENOMIC DNA]</scope>
    <source>
        <strain evidence="2">ATCC 11842 / DSM 20081 / BCRC 10696 / JCM 1002 / NBRC 13953 / NCIMB 11778 / NCTC 12712 / WDCM 00102 / Lb 14</strain>
    </source>
</reference>
<proteinExistence type="predicted"/>
<dbReference type="Proteomes" id="UP000001259">
    <property type="component" value="Chromosome"/>
</dbReference>
<accession>Q1GA33</accession>
<sequence>MANKENLITTNELVGEVYLDKILADYDIFFMDCLDEDNKAAYPSKFLLNDLVESSKGKLLVCYQKVHIGDEWKSRIYVMTAKSNGLTEAKLRNYPVFKRSNLTPAAAVTGKEQISDITAIKLLTMNVPFATQLNQKGKIERCNLLGDLFFYIKDINQGKDRKGGQFSRRGQVVLFHLYFDEQSKTMYIANSLFTQVKLFKEKYGEEFKDKLAERNLLTGPFYWINLDDMTIRQCRKMTDDCYLKAPLYKNEKPKAIDGAMKNFALDKNTPFDHSKYGFAYQLLSSFNSCYEGTGYVSKLSFKEVKAKTISAEETSMKLNKRVTRAVADFFKDKKVHLVDQTRKELDLAPVAEYFADKTAEATCIEQVKEGFNIVVVLPPKDYNGKDPYQRSNSKCLIQHIYQDNCLKKNGQIKGKSALDNSLKELLVKYCVVNRTVKPLQVKGMPNAEFHYWEKGTGTCWSLKFKDEETFELAKSNQLLDPLSENNPFIEHGLLWEDKKGRMTSDYELLARIDGELYGIKQSELRTMPNKSLYYKTIEDPEFRYYRNKTGLDEYMSGIVYENHWLENGRVKYNVGKIGRGMQTTIDKGSVVRIINSFSGDILEEDAEKIYRMLKMTEVTFVKYKDLTVLPYPLKLLKEAARIEIEL</sequence>
<dbReference type="eggNOG" id="ENOG5030XU8">
    <property type="taxonomic scope" value="Bacteria"/>
</dbReference>
<keyword evidence="2" id="KW-1185">Reference proteome</keyword>
<dbReference type="PATRIC" id="fig|390333.13.peg.1798"/>
<name>Q1GA33_LACDA</name>
<organism evidence="1 2">
    <name type="scientific">Lactobacillus delbrueckii subsp. bulgaricus (strain ATCC 11842 / DSM 20081 / BCRC 10696 / JCM 1002 / NBRC 13953 / NCIMB 11778 / NCTC 12712 / WDCM 00102 / Lb 14)</name>
    <dbReference type="NCBI Taxonomy" id="390333"/>
    <lineage>
        <taxon>Bacteria</taxon>
        <taxon>Bacillati</taxon>
        <taxon>Bacillota</taxon>
        <taxon>Bacilli</taxon>
        <taxon>Lactobacillales</taxon>
        <taxon>Lactobacillaceae</taxon>
        <taxon>Lactobacillus</taxon>
    </lineage>
</organism>
<dbReference type="HOGENOM" id="CLU_516579_0_0_9"/>
<dbReference type="EMBL" id="CR954253">
    <property type="protein sequence ID" value="CAI97947.1"/>
    <property type="molecule type" value="Genomic_DNA"/>
</dbReference>
<dbReference type="KEGG" id="ldb:Ldb1145"/>